<dbReference type="KEGG" id="gms:SOIL9_17680"/>
<dbReference type="PANTHER" id="PTHR13847">
    <property type="entry name" value="SARCOSINE DEHYDROGENASE-RELATED"/>
    <property type="match status" value="1"/>
</dbReference>
<keyword evidence="4" id="KW-1185">Reference proteome</keyword>
<dbReference type="SUPFAM" id="SSF51905">
    <property type="entry name" value="FAD/NAD(P)-binding domain"/>
    <property type="match status" value="1"/>
</dbReference>
<dbReference type="SUPFAM" id="SSF54373">
    <property type="entry name" value="FAD-linked reductases, C-terminal domain"/>
    <property type="match status" value="1"/>
</dbReference>
<dbReference type="InterPro" id="IPR036188">
    <property type="entry name" value="FAD/NAD-bd_sf"/>
</dbReference>
<dbReference type="InterPro" id="IPR006076">
    <property type="entry name" value="FAD-dep_OxRdtase"/>
</dbReference>
<reference evidence="3 4" key="1">
    <citation type="submission" date="2019-05" db="EMBL/GenBank/DDBJ databases">
        <authorList>
            <consortium name="Science for Life Laboratories"/>
        </authorList>
    </citation>
    <scope>NUCLEOTIDE SEQUENCE [LARGE SCALE GENOMIC DNA]</scope>
    <source>
        <strain evidence="3">Soil9</strain>
    </source>
</reference>
<dbReference type="GO" id="GO:0005737">
    <property type="term" value="C:cytoplasm"/>
    <property type="evidence" value="ECO:0007669"/>
    <property type="project" value="TreeGrafter"/>
</dbReference>
<feature type="domain" description="FAD dependent oxidoreductase" evidence="2">
    <location>
        <begin position="6"/>
        <end position="345"/>
    </location>
</feature>
<dbReference type="GO" id="GO:0016491">
    <property type="term" value="F:oxidoreductase activity"/>
    <property type="evidence" value="ECO:0007669"/>
    <property type="project" value="UniProtKB-KW"/>
</dbReference>
<accession>A0A6P2D650</accession>
<name>A0A6P2D650_9BACT</name>
<evidence type="ECO:0000313" key="3">
    <source>
        <dbReference type="EMBL" id="VTR95946.1"/>
    </source>
</evidence>
<dbReference type="Gene3D" id="3.50.50.60">
    <property type="entry name" value="FAD/NAD(P)-binding domain"/>
    <property type="match status" value="1"/>
</dbReference>
<dbReference type="PANTHER" id="PTHR13847:SF289">
    <property type="entry name" value="GLYCINE OXIDASE"/>
    <property type="match status" value="1"/>
</dbReference>
<dbReference type="AlphaFoldDB" id="A0A6P2D650"/>
<dbReference type="Gene3D" id="3.30.9.10">
    <property type="entry name" value="D-Amino Acid Oxidase, subunit A, domain 2"/>
    <property type="match status" value="1"/>
</dbReference>
<dbReference type="Proteomes" id="UP000464178">
    <property type="component" value="Chromosome"/>
</dbReference>
<dbReference type="EMBL" id="LR593886">
    <property type="protein sequence ID" value="VTR95946.1"/>
    <property type="molecule type" value="Genomic_DNA"/>
</dbReference>
<gene>
    <name evidence="3" type="ORF">SOIL9_17680</name>
</gene>
<evidence type="ECO:0000313" key="4">
    <source>
        <dbReference type="Proteomes" id="UP000464178"/>
    </source>
</evidence>
<dbReference type="RefSeq" id="WP_162670294.1">
    <property type="nucleotide sequence ID" value="NZ_LR593886.1"/>
</dbReference>
<sequence length="374" mass="39618">MAKHPDVAIIGGGIIGLTSAYFLAKEGLSVAVYDQSDFGKEASWAGAGIIPPGNPDRAATPADKLRGIGSVRFPTFSAELRELTGIDNGYRLCGGIDFLEPEDRDVPTVWHAEGIAFERLTLAGAKRLEPLGEVEGEPHLLPACAQVRNPRHLRALITACDRVGVRLNANTGAEAWELGSNRITSVQLAGGERVIAGRFLLAAGAWSELLLRPLGHRPHVRPVLGQIALLKGPSCSRVLMLGKRYLVPRGDGLTLIGSTEEPEAGFEKRTTAAGVEELVAFARRTVLPLADATLETSWAGLRPGSPDGLPFIGNVPGWDNAFVACGHFRAGVQLSIGTAQAITELLTGKPTSVDLAAFALDRTPDTSTKSAFRS</sequence>
<proteinExistence type="predicted"/>
<dbReference type="Pfam" id="PF01266">
    <property type="entry name" value="DAO"/>
    <property type="match status" value="1"/>
</dbReference>
<protein>
    <recommendedName>
        <fullName evidence="2">FAD dependent oxidoreductase domain-containing protein</fullName>
    </recommendedName>
</protein>
<keyword evidence="1" id="KW-0560">Oxidoreductase</keyword>
<organism evidence="3 4">
    <name type="scientific">Gemmata massiliana</name>
    <dbReference type="NCBI Taxonomy" id="1210884"/>
    <lineage>
        <taxon>Bacteria</taxon>
        <taxon>Pseudomonadati</taxon>
        <taxon>Planctomycetota</taxon>
        <taxon>Planctomycetia</taxon>
        <taxon>Gemmatales</taxon>
        <taxon>Gemmataceae</taxon>
        <taxon>Gemmata</taxon>
    </lineage>
</organism>
<evidence type="ECO:0000256" key="1">
    <source>
        <dbReference type="ARBA" id="ARBA00023002"/>
    </source>
</evidence>
<evidence type="ECO:0000259" key="2">
    <source>
        <dbReference type="Pfam" id="PF01266"/>
    </source>
</evidence>